<dbReference type="GO" id="GO:0004674">
    <property type="term" value="F:protein serine/threonine kinase activity"/>
    <property type="evidence" value="ECO:0007669"/>
    <property type="project" value="UniProtKB-EC"/>
</dbReference>
<evidence type="ECO:0000256" key="1">
    <source>
        <dbReference type="ARBA" id="ARBA00003747"/>
    </source>
</evidence>
<gene>
    <name evidence="11" type="ORF">AWRI4620_LOCUS3981</name>
</gene>
<evidence type="ECO:0000256" key="6">
    <source>
        <dbReference type="ARBA" id="ARBA00030980"/>
    </source>
</evidence>
<dbReference type="GO" id="GO:0007165">
    <property type="term" value="P:signal transduction"/>
    <property type="evidence" value="ECO:0007669"/>
    <property type="project" value="TreeGrafter"/>
</dbReference>
<accession>A0A9N8PR61</accession>
<comment type="catalytic activity">
    <reaction evidence="9">
        <text>L-seryl-[protein] + ATP = O-phospho-L-seryl-[protein] + ADP + H(+)</text>
        <dbReference type="Rhea" id="RHEA:17989"/>
        <dbReference type="Rhea" id="RHEA-COMP:9863"/>
        <dbReference type="Rhea" id="RHEA-COMP:11604"/>
        <dbReference type="ChEBI" id="CHEBI:15378"/>
        <dbReference type="ChEBI" id="CHEBI:29999"/>
        <dbReference type="ChEBI" id="CHEBI:30616"/>
        <dbReference type="ChEBI" id="CHEBI:83421"/>
        <dbReference type="ChEBI" id="CHEBI:456216"/>
        <dbReference type="EC" id="2.7.11.1"/>
    </reaction>
</comment>
<dbReference type="Pfam" id="PF00069">
    <property type="entry name" value="Pkinase"/>
    <property type="match status" value="1"/>
</dbReference>
<name>A0A9N8PR61_9PEZI</name>
<evidence type="ECO:0000256" key="4">
    <source>
        <dbReference type="ARBA" id="ARBA00013948"/>
    </source>
</evidence>
<evidence type="ECO:0000313" key="12">
    <source>
        <dbReference type="Proteomes" id="UP000745764"/>
    </source>
</evidence>
<protein>
    <recommendedName>
        <fullName evidence="5">EKC/KEOPS complex subunit BUD32</fullName>
        <ecNumber evidence="3">2.7.11.1</ecNumber>
    </recommendedName>
    <alternativeName>
        <fullName evidence="6 7">Atypical Serine/threonine protein kinase BUD32</fullName>
    </alternativeName>
    <alternativeName>
        <fullName evidence="4">EKC/KEOPS complex subunit bud32</fullName>
    </alternativeName>
</protein>
<evidence type="ECO:0000256" key="7">
    <source>
        <dbReference type="ARBA" id="ARBA00033194"/>
    </source>
</evidence>
<dbReference type="GO" id="GO:0005737">
    <property type="term" value="C:cytoplasm"/>
    <property type="evidence" value="ECO:0007669"/>
    <property type="project" value="TreeGrafter"/>
</dbReference>
<dbReference type="OrthoDB" id="1668230at2759"/>
<dbReference type="EC" id="2.7.11.1" evidence="3"/>
<keyword evidence="12" id="KW-1185">Reference proteome</keyword>
<dbReference type="PROSITE" id="PS50011">
    <property type="entry name" value="PROTEIN_KINASE_DOM"/>
    <property type="match status" value="1"/>
</dbReference>
<dbReference type="Proteomes" id="UP000745764">
    <property type="component" value="Unassembled WGS sequence"/>
</dbReference>
<evidence type="ECO:0000256" key="8">
    <source>
        <dbReference type="ARBA" id="ARBA00047899"/>
    </source>
</evidence>
<dbReference type="InterPro" id="IPR011009">
    <property type="entry name" value="Kinase-like_dom_sf"/>
</dbReference>
<comment type="caution">
    <text evidence="11">The sequence shown here is derived from an EMBL/GenBank/DDBJ whole genome shotgun (WGS) entry which is preliminary data.</text>
</comment>
<dbReference type="InterPro" id="IPR050167">
    <property type="entry name" value="Ser_Thr_protein_kinase"/>
</dbReference>
<evidence type="ECO:0000256" key="5">
    <source>
        <dbReference type="ARBA" id="ARBA00019973"/>
    </source>
</evidence>
<dbReference type="PROSITE" id="PS00109">
    <property type="entry name" value="PROTEIN_KINASE_TYR"/>
    <property type="match status" value="1"/>
</dbReference>
<organism evidence="11 12">
    <name type="scientific">Aureobasidium uvarum</name>
    <dbReference type="NCBI Taxonomy" id="2773716"/>
    <lineage>
        <taxon>Eukaryota</taxon>
        <taxon>Fungi</taxon>
        <taxon>Dikarya</taxon>
        <taxon>Ascomycota</taxon>
        <taxon>Pezizomycotina</taxon>
        <taxon>Dothideomycetes</taxon>
        <taxon>Dothideomycetidae</taxon>
        <taxon>Dothideales</taxon>
        <taxon>Saccotheciaceae</taxon>
        <taxon>Aureobasidium</taxon>
    </lineage>
</organism>
<comment type="catalytic activity">
    <reaction evidence="8">
        <text>L-threonyl-[protein] + ATP = O-phospho-L-threonyl-[protein] + ADP + H(+)</text>
        <dbReference type="Rhea" id="RHEA:46608"/>
        <dbReference type="Rhea" id="RHEA-COMP:11060"/>
        <dbReference type="Rhea" id="RHEA-COMP:11605"/>
        <dbReference type="ChEBI" id="CHEBI:15378"/>
        <dbReference type="ChEBI" id="CHEBI:30013"/>
        <dbReference type="ChEBI" id="CHEBI:30616"/>
        <dbReference type="ChEBI" id="CHEBI:61977"/>
        <dbReference type="ChEBI" id="CHEBI:456216"/>
        <dbReference type="EC" id="2.7.11.1"/>
    </reaction>
</comment>
<sequence>MTQFPSGSLDLATNVINRGSTAVIKRYQSDIVIKCVNRPSEHDSIDYFEIGKQILDILRPHPRIIKFLGSSQTPKGLLFAEANHGDLQCYLDSHNESINDDLRLKWRLQAAEAVAYLRSKGVIHSDLRPQNFLLHIDNDNDGPELLLCDFGGSYCKTSDRIIDGGHLPDTGFFNPTKEWISTKDTDIFALGSVFYAVMTGHWLYKSPGPFVSVEEQEQYDERVNELFMKRAFPPVEHLLGGDIIHECWTEKITHAGTIVSRHKSLIPPKEGGIEERT</sequence>
<dbReference type="GO" id="GO:0005524">
    <property type="term" value="F:ATP binding"/>
    <property type="evidence" value="ECO:0007669"/>
    <property type="project" value="InterPro"/>
</dbReference>
<dbReference type="PANTHER" id="PTHR23257:SF963">
    <property type="entry name" value="AT08303P"/>
    <property type="match status" value="1"/>
</dbReference>
<evidence type="ECO:0000259" key="10">
    <source>
        <dbReference type="PROSITE" id="PS50011"/>
    </source>
</evidence>
<evidence type="ECO:0000256" key="2">
    <source>
        <dbReference type="ARBA" id="ARBA00011534"/>
    </source>
</evidence>
<evidence type="ECO:0000256" key="3">
    <source>
        <dbReference type="ARBA" id="ARBA00012513"/>
    </source>
</evidence>
<dbReference type="SUPFAM" id="SSF56112">
    <property type="entry name" value="Protein kinase-like (PK-like)"/>
    <property type="match status" value="1"/>
</dbReference>
<evidence type="ECO:0000313" key="11">
    <source>
        <dbReference type="EMBL" id="CAD0109726.1"/>
    </source>
</evidence>
<dbReference type="InterPro" id="IPR008266">
    <property type="entry name" value="Tyr_kinase_AS"/>
</dbReference>
<evidence type="ECO:0000256" key="9">
    <source>
        <dbReference type="ARBA" id="ARBA00048679"/>
    </source>
</evidence>
<dbReference type="AlphaFoldDB" id="A0A9N8PR61"/>
<reference evidence="11" key="1">
    <citation type="submission" date="2020-06" db="EMBL/GenBank/DDBJ databases">
        <authorList>
            <person name="Onetto C."/>
        </authorList>
    </citation>
    <scope>NUCLEOTIDE SEQUENCE</scope>
</reference>
<comment type="function">
    <text evidence="1">Component of the EKC/KEOPS complex that is required for the formation of a threonylcarbamoyl group on adenosine at position 37 (t(6)A37) in tRNAs that read codons beginning with adenine. The complex is probably involved in the transfer of the threonylcarbamoyl moiety of threonylcarbamoyl-AMP (TC-AMP) to the N6 group of A37. BUD32 has ATPase activity in the context of the EKC/KEOPS complex and likely plays a supporting role to the catalytic subunit KAE1. The EKC/KEOPS complex also promotes both telomere uncapping and telomere elongation. The complex is required for efficient recruitment of transcriptional coactivators.</text>
</comment>
<dbReference type="InterPro" id="IPR000719">
    <property type="entry name" value="Prot_kinase_dom"/>
</dbReference>
<dbReference type="PANTHER" id="PTHR23257">
    <property type="entry name" value="SERINE-THREONINE PROTEIN KINASE"/>
    <property type="match status" value="1"/>
</dbReference>
<comment type="subunit">
    <text evidence="2">Component of the EKC/KEOPS complex composed of at least BUD32, CGI121, GON7, KAE1 and PCC1; the whole complex dimerizes.</text>
</comment>
<dbReference type="Gene3D" id="1.10.510.10">
    <property type="entry name" value="Transferase(Phosphotransferase) domain 1"/>
    <property type="match status" value="1"/>
</dbReference>
<proteinExistence type="predicted"/>
<feature type="domain" description="Protein kinase" evidence="10">
    <location>
        <begin position="1"/>
        <end position="277"/>
    </location>
</feature>
<dbReference type="EMBL" id="CAINUL010000005">
    <property type="protein sequence ID" value="CAD0109726.1"/>
    <property type="molecule type" value="Genomic_DNA"/>
</dbReference>
<dbReference type="CDD" id="cd00180">
    <property type="entry name" value="PKc"/>
    <property type="match status" value="1"/>
</dbReference>